<proteinExistence type="predicted"/>
<sequence length="377" mass="44003">MKEALESIRNIHQIIIVVCSAMFVFSIGIKSKNTSKYSELKTEAEFLYKSIETIDSLPAIQVHRFYKDNGVYKIIKDELGDIDSSFVVTPIGFTRIDLYNSYNSIEEINDDTHSIKHYYHTLEEILSDKQVQEVYQFDQDSLRVKLLLNKENIRKLKKINTVAFYIRNLGNTPYLFINFNYGLDNTVEFEILRNFKRAANNTNKKYVSSILINKKLMEIKGQRYIIFPKLSTLKGLSMWDYGLKKAMSELDDLAEKEEKENTTEGLEVAGIKVDSAIAGLVAPSIVIFLLWYLLILIIHLKSSFDKTDKEELKKFPWMGLFNNKYSKITFITSLMILPLTTSISLVIKSDITCKWLLGIFYFFYPYWIVLFDYQKYF</sequence>
<dbReference type="Proteomes" id="UP000441754">
    <property type="component" value="Unassembled WGS sequence"/>
</dbReference>
<evidence type="ECO:0000313" key="2">
    <source>
        <dbReference type="EMBL" id="MRS64713.1"/>
    </source>
</evidence>
<feature type="transmembrane region" description="Helical" evidence="1">
    <location>
        <begin position="12"/>
        <end position="29"/>
    </location>
</feature>
<evidence type="ECO:0000313" key="3">
    <source>
        <dbReference type="Proteomes" id="UP000441754"/>
    </source>
</evidence>
<feature type="transmembrane region" description="Helical" evidence="1">
    <location>
        <begin position="276"/>
        <end position="300"/>
    </location>
</feature>
<feature type="transmembrane region" description="Helical" evidence="1">
    <location>
        <begin position="355"/>
        <end position="373"/>
    </location>
</feature>
<keyword evidence="1" id="KW-0472">Membrane</keyword>
<comment type="caution">
    <text evidence="2">The sequence shown here is derived from an EMBL/GenBank/DDBJ whole genome shotgun (WGS) entry which is preliminary data.</text>
</comment>
<name>A0A7K0ESC1_9BACT</name>
<protein>
    <submittedName>
        <fullName evidence="2">Uncharacterized protein</fullName>
    </submittedName>
</protein>
<evidence type="ECO:0000256" key="1">
    <source>
        <dbReference type="SAM" id="Phobius"/>
    </source>
</evidence>
<keyword evidence="1" id="KW-0812">Transmembrane</keyword>
<accession>A0A7K0ESC1</accession>
<keyword evidence="1" id="KW-1133">Transmembrane helix</keyword>
<keyword evidence="3" id="KW-1185">Reference proteome</keyword>
<feature type="transmembrane region" description="Helical" evidence="1">
    <location>
        <begin position="328"/>
        <end position="349"/>
    </location>
</feature>
<dbReference type="RefSeq" id="WP_154178022.1">
    <property type="nucleotide sequence ID" value="NZ_WJXZ01000014.1"/>
</dbReference>
<reference evidence="2 3" key="1">
    <citation type="journal article" date="2018" name="Antonie Van Leeuwenhoek">
        <title>Larkinella terrae sp. nov., isolated from soil on Jeju Island, South Korea.</title>
        <authorList>
            <person name="Ten L.N."/>
            <person name="Jeon J."/>
            <person name="Park S.J."/>
            <person name="Park S."/>
            <person name="Lee S.Y."/>
            <person name="Kim M.K."/>
            <person name="Jung H.Y."/>
        </authorList>
    </citation>
    <scope>NUCLEOTIDE SEQUENCE [LARGE SCALE GENOMIC DNA]</scope>
    <source>
        <strain evidence="2 3">KCTC 52001</strain>
    </source>
</reference>
<gene>
    <name evidence="2" type="ORF">GJJ30_25665</name>
</gene>
<dbReference type="EMBL" id="WJXZ01000014">
    <property type="protein sequence ID" value="MRS64713.1"/>
    <property type="molecule type" value="Genomic_DNA"/>
</dbReference>
<dbReference type="AlphaFoldDB" id="A0A7K0ESC1"/>
<organism evidence="2 3">
    <name type="scientific">Larkinella terrae</name>
    <dbReference type="NCBI Taxonomy" id="2025311"/>
    <lineage>
        <taxon>Bacteria</taxon>
        <taxon>Pseudomonadati</taxon>
        <taxon>Bacteroidota</taxon>
        <taxon>Cytophagia</taxon>
        <taxon>Cytophagales</taxon>
        <taxon>Spirosomataceae</taxon>
        <taxon>Larkinella</taxon>
    </lineage>
</organism>